<feature type="signal peptide" evidence="2">
    <location>
        <begin position="1"/>
        <end position="21"/>
    </location>
</feature>
<dbReference type="Proteomes" id="UP000078240">
    <property type="component" value="Unassembled WGS sequence"/>
</dbReference>
<comment type="caution">
    <text evidence="5">The sequence shown here is derived from an EMBL/GenBank/DDBJ whole genome shotgun (WGS) entry which is preliminary data.</text>
</comment>
<dbReference type="EMBL" id="LSBI01000007">
    <property type="protein sequence ID" value="OAQ85271.1"/>
    <property type="molecule type" value="Genomic_DNA"/>
</dbReference>
<dbReference type="AlphaFoldDB" id="A0A179GIP2"/>
<accession>A0A179GIP2</accession>
<keyword evidence="1" id="KW-0378">Hydrolase</keyword>
<reference evidence="4" key="4">
    <citation type="submission" date="2023-11" db="EMBL/GenBank/DDBJ databases">
        <authorList>
            <person name="Beijen E."/>
            <person name="Ohm R.A."/>
        </authorList>
    </citation>
    <scope>NUCLEOTIDE SEQUENCE</scope>
    <source>
        <strain evidence="4">CBS 150709</strain>
    </source>
</reference>
<reference evidence="4 10" key="5">
    <citation type="journal article" date="2024" name="Microbiol. Resour. Announc.">
        <title>Genome annotations for the ascomycete fungi Trichoderma harzianum, Trichoderma aggressivum, and Purpureocillium lilacinum.</title>
        <authorList>
            <person name="Beijen E.P.W."/>
            <person name="Ohm R.A."/>
        </authorList>
    </citation>
    <scope>NUCLEOTIDE SEQUENCE [LARGE SCALE GENOMIC DNA]</scope>
    <source>
        <strain evidence="4 10">CBS 150709</strain>
    </source>
</reference>
<evidence type="ECO:0000313" key="6">
    <source>
        <dbReference type="EMBL" id="OAQ85271.1"/>
    </source>
</evidence>
<dbReference type="OMA" id="SSEWHRW"/>
<keyword evidence="2" id="KW-0732">Signal</keyword>
<evidence type="ECO:0000313" key="7">
    <source>
        <dbReference type="EMBL" id="PWI65300.1"/>
    </source>
</evidence>
<dbReference type="EMBL" id="LCWV01000035">
    <property type="protein sequence ID" value="PWI65300.1"/>
    <property type="molecule type" value="Genomic_DNA"/>
</dbReference>
<evidence type="ECO:0000259" key="3">
    <source>
        <dbReference type="Pfam" id="PF22784"/>
    </source>
</evidence>
<reference evidence="7" key="1">
    <citation type="submission" date="2015-05" db="EMBL/GenBank/DDBJ databases">
        <authorList>
            <person name="Wang D.B."/>
            <person name="Wang M."/>
        </authorList>
    </citation>
    <scope>NUCLEOTIDE SEQUENCE</scope>
    <source>
        <strain evidence="7">36-1</strain>
    </source>
</reference>
<dbReference type="EMBL" id="LSBH01000006">
    <property type="protein sequence ID" value="OAQ77726.1"/>
    <property type="molecule type" value="Genomic_DNA"/>
</dbReference>
<dbReference type="InterPro" id="IPR057023">
    <property type="entry name" value="PTP-SAK"/>
</dbReference>
<dbReference type="SUPFAM" id="SSF52799">
    <property type="entry name" value="(Phosphotyrosine protein) phosphatases II"/>
    <property type="match status" value="1"/>
</dbReference>
<dbReference type="EMBL" id="JAWRVI010000044">
    <property type="protein sequence ID" value="KAK4086024.1"/>
    <property type="molecule type" value="Genomic_DNA"/>
</dbReference>
<dbReference type="Pfam" id="PF22784">
    <property type="entry name" value="PTP-SAK"/>
    <property type="match status" value="1"/>
</dbReference>
<dbReference type="GO" id="GO:0016791">
    <property type="term" value="F:phosphatase activity"/>
    <property type="evidence" value="ECO:0007669"/>
    <property type="project" value="UniProtKB-ARBA"/>
</dbReference>
<dbReference type="OrthoDB" id="432447at2759"/>
<organism evidence="5 8">
    <name type="scientific">Purpureocillium lilacinum</name>
    <name type="common">Paecilomyces lilacinus</name>
    <dbReference type="NCBI Taxonomy" id="33203"/>
    <lineage>
        <taxon>Eukaryota</taxon>
        <taxon>Fungi</taxon>
        <taxon>Dikarya</taxon>
        <taxon>Ascomycota</taxon>
        <taxon>Pezizomycotina</taxon>
        <taxon>Sordariomycetes</taxon>
        <taxon>Hypocreomycetidae</taxon>
        <taxon>Hypocreales</taxon>
        <taxon>Ophiocordycipitaceae</taxon>
        <taxon>Purpureocillium</taxon>
    </lineage>
</organism>
<evidence type="ECO:0000313" key="5">
    <source>
        <dbReference type="EMBL" id="OAQ77726.1"/>
    </source>
</evidence>
<reference evidence="5 8" key="3">
    <citation type="submission" date="2016-01" db="EMBL/GenBank/DDBJ databases">
        <title>Biosynthesis of antibiotic leucinostatins and their inhibition on Phytophthora in bio-control Purpureocillium lilacinum.</title>
        <authorList>
            <person name="Wang G."/>
            <person name="Liu Z."/>
            <person name="Lin R."/>
            <person name="Li E."/>
            <person name="Mao Z."/>
            <person name="Ling J."/>
            <person name="Yin W."/>
            <person name="Xie B."/>
        </authorList>
    </citation>
    <scope>NUCLEOTIDE SEQUENCE [LARGE SCALE GENOMIC DNA]</scope>
    <source>
        <strain evidence="5">PLBJ-1</strain>
        <strain evidence="6">PLFJ-1</strain>
    </source>
</reference>
<dbReference type="InterPro" id="IPR029021">
    <property type="entry name" value="Prot-tyrosine_phosphatase-like"/>
</dbReference>
<evidence type="ECO:0000313" key="8">
    <source>
        <dbReference type="Proteomes" id="UP000078240"/>
    </source>
</evidence>
<evidence type="ECO:0000313" key="4">
    <source>
        <dbReference type="EMBL" id="KAK4086024.1"/>
    </source>
</evidence>
<dbReference type="Gene3D" id="3.90.190.10">
    <property type="entry name" value="Protein tyrosine phosphatase superfamily"/>
    <property type="match status" value="1"/>
</dbReference>
<evidence type="ECO:0000313" key="9">
    <source>
        <dbReference type="Proteomes" id="UP000245956"/>
    </source>
</evidence>
<dbReference type="Proteomes" id="UP001287286">
    <property type="component" value="Unassembled WGS sequence"/>
</dbReference>
<reference evidence="7 9" key="2">
    <citation type="journal article" date="2016" name="Front. Microbiol.">
        <title>Genome and transcriptome sequences reveal the specific parasitism of the nematophagous Purpureocillium lilacinum 36-1.</title>
        <authorList>
            <person name="Xie J."/>
            <person name="Li S."/>
            <person name="Mo C."/>
            <person name="Xiao X."/>
            <person name="Peng D."/>
            <person name="Wang G."/>
            <person name="Xiao Y."/>
        </authorList>
    </citation>
    <scope>NUCLEOTIDE SEQUENCE [LARGE SCALE GENOMIC DNA]</scope>
    <source>
        <strain evidence="7 9">36-1</strain>
    </source>
</reference>
<proteinExistence type="predicted"/>
<gene>
    <name evidence="7" type="ORF">PCL_07223</name>
    <name evidence="4" type="ORF">Purlil1_9553</name>
    <name evidence="5" type="ORF">VFPBJ_08198</name>
    <name evidence="6" type="ORF">VFPFJ_07660</name>
</gene>
<evidence type="ECO:0000256" key="1">
    <source>
        <dbReference type="ARBA" id="ARBA00022801"/>
    </source>
</evidence>
<feature type="chain" id="PRO_5008872715" evidence="2">
    <location>
        <begin position="22"/>
        <end position="205"/>
    </location>
</feature>
<dbReference type="Proteomes" id="UP000245956">
    <property type="component" value="Unassembled WGS sequence"/>
</dbReference>
<name>A0A179GIP2_PURLI</name>
<keyword evidence="10" id="KW-1185">Reference proteome</keyword>
<evidence type="ECO:0000256" key="2">
    <source>
        <dbReference type="SAM" id="SignalP"/>
    </source>
</evidence>
<feature type="domain" description="Swiss Army Knife protein DSP-PTPase phosphatase" evidence="3">
    <location>
        <begin position="78"/>
        <end position="171"/>
    </location>
</feature>
<dbReference type="Proteomes" id="UP000078340">
    <property type="component" value="Unassembled WGS sequence"/>
</dbReference>
<evidence type="ECO:0000313" key="10">
    <source>
        <dbReference type="Proteomes" id="UP001287286"/>
    </source>
</evidence>
<dbReference type="STRING" id="33203.A0A179GIP2"/>
<sequence>MFHRILASLLVAAAIVQAVRASKNTNADVSVYGDEVGIKRFAWVTSHLQKGDRLARSGAPDFGGEDTDQYLSGRGLQFLKSQGITHVISVNSAAKFKTMERALAKGGIAYTPLPVKDRGVPSLGDYEKAWNAFKAHRTGATLVWCGYGHGRTGAMITALQMFAEHEGPRPHLFTHADFQANIVENDGQRNSLLALQKMLFERRPK</sequence>
<protein>
    <submittedName>
        <fullName evidence="5">Protein-tyrosine phosphatase</fullName>
    </submittedName>
</protein>